<dbReference type="PRINTS" id="PR01849">
    <property type="entry name" value="UBIQUITINACT"/>
</dbReference>
<dbReference type="STRING" id="984486.A0A1E3QNR0"/>
<dbReference type="InterPro" id="IPR032420">
    <property type="entry name" value="E1_4HB"/>
</dbReference>
<evidence type="ECO:0000256" key="6">
    <source>
        <dbReference type="ARBA" id="ARBA00022490"/>
    </source>
</evidence>
<dbReference type="SMART" id="SM00985">
    <property type="entry name" value="UBA_e1_C"/>
    <property type="match status" value="1"/>
</dbReference>
<evidence type="ECO:0000256" key="8">
    <source>
        <dbReference type="ARBA" id="ARBA00022741"/>
    </source>
</evidence>
<dbReference type="PANTHER" id="PTHR10953:SF4">
    <property type="entry name" value="UBIQUITIN-ACTIVATING ENZYME E1 C-TERMINAL DOMAIN-CONTAINING PROTEIN"/>
    <property type="match status" value="1"/>
</dbReference>
<evidence type="ECO:0000256" key="12">
    <source>
        <dbReference type="PROSITE-ProRule" id="PRU10132"/>
    </source>
</evidence>
<keyword evidence="8 13" id="KW-0547">Nucleotide-binding</keyword>
<dbReference type="InterPro" id="IPR000011">
    <property type="entry name" value="UBQ/SUMO-activ_enz_E1-like"/>
</dbReference>
<dbReference type="FunFam" id="3.10.290.60:FF:000002">
    <property type="entry name" value="Ubiquitin-like modifier-activating enzyme 1"/>
    <property type="match status" value="1"/>
</dbReference>
<dbReference type="PROSITE" id="PS00865">
    <property type="entry name" value="UBIQUITIN_ACTIVAT_2"/>
    <property type="match status" value="1"/>
</dbReference>
<dbReference type="GeneID" id="30150248"/>
<dbReference type="Gene3D" id="3.40.50.720">
    <property type="entry name" value="NAD(P)-binding Rossmann-like Domain"/>
    <property type="match status" value="1"/>
</dbReference>
<protein>
    <recommendedName>
        <fullName evidence="11">Ubiquitin-activating enzyme E1 1</fullName>
        <ecNumber evidence="5">6.2.1.45</ecNumber>
    </recommendedName>
</protein>
<evidence type="ECO:0000256" key="1">
    <source>
        <dbReference type="ARBA" id="ARBA00000488"/>
    </source>
</evidence>
<dbReference type="GO" id="GO:0005634">
    <property type="term" value="C:nucleus"/>
    <property type="evidence" value="ECO:0007669"/>
    <property type="project" value="EnsemblFungi"/>
</dbReference>
<evidence type="ECO:0000256" key="2">
    <source>
        <dbReference type="ARBA" id="ARBA00004496"/>
    </source>
</evidence>
<dbReference type="Gene3D" id="1.10.10.2660">
    <property type="entry name" value="Ubiquitin-activating enzyme E1, SCCH domain"/>
    <property type="match status" value="1"/>
</dbReference>
<dbReference type="CDD" id="cd01491">
    <property type="entry name" value="Ube1_repeat1"/>
    <property type="match status" value="1"/>
</dbReference>
<dbReference type="NCBIfam" id="TIGR01408">
    <property type="entry name" value="Ube1"/>
    <property type="match status" value="1"/>
</dbReference>
<dbReference type="RefSeq" id="XP_018984651.1">
    <property type="nucleotide sequence ID" value="XM_019132395.1"/>
</dbReference>
<dbReference type="InterPro" id="IPR045886">
    <property type="entry name" value="ThiF/MoeB/HesA"/>
</dbReference>
<evidence type="ECO:0000313" key="16">
    <source>
        <dbReference type="Proteomes" id="UP000094336"/>
    </source>
</evidence>
<evidence type="ECO:0000256" key="11">
    <source>
        <dbReference type="ARBA" id="ARBA00073786"/>
    </source>
</evidence>
<keyword evidence="7 13" id="KW-0436">Ligase</keyword>
<dbReference type="AlphaFoldDB" id="A0A1E3QNR0"/>
<dbReference type="InterPro" id="IPR035985">
    <property type="entry name" value="Ubiquitin-activating_enz"/>
</dbReference>
<dbReference type="FunFam" id="3.50.50.80:FF:000001">
    <property type="entry name" value="ubiquitin-like modifier-activating enzyme 1"/>
    <property type="match status" value="1"/>
</dbReference>
<dbReference type="GO" id="GO:0005524">
    <property type="term" value="F:ATP binding"/>
    <property type="evidence" value="ECO:0007669"/>
    <property type="project" value="UniProtKB-KW"/>
</dbReference>
<dbReference type="Pfam" id="PF16191">
    <property type="entry name" value="E1_4HB"/>
    <property type="match status" value="1"/>
</dbReference>
<evidence type="ECO:0000256" key="4">
    <source>
        <dbReference type="ARBA" id="ARBA00005673"/>
    </source>
</evidence>
<keyword evidence="10 13" id="KW-0067">ATP-binding</keyword>
<dbReference type="FunFam" id="3.40.50.720:FF:000015">
    <property type="entry name" value="Ubiquitin-activating enzyme E1 1"/>
    <property type="match status" value="1"/>
</dbReference>
<dbReference type="CDD" id="cd01490">
    <property type="entry name" value="Ube1_repeat2"/>
    <property type="match status" value="1"/>
</dbReference>
<keyword evidence="16" id="KW-1185">Reference proteome</keyword>
<dbReference type="FunFam" id="1.10.10.2660:FF:000001">
    <property type="entry name" value="Ubiquitin-activating enzyme E1 1"/>
    <property type="match status" value="1"/>
</dbReference>
<dbReference type="InterPro" id="IPR042302">
    <property type="entry name" value="E1_FCCH_sf"/>
</dbReference>
<dbReference type="Proteomes" id="UP000094336">
    <property type="component" value="Unassembled WGS sequence"/>
</dbReference>
<reference evidence="16" key="1">
    <citation type="submission" date="2016-05" db="EMBL/GenBank/DDBJ databases">
        <title>Comparative genomics of biotechnologically important yeasts.</title>
        <authorList>
            <consortium name="DOE Joint Genome Institute"/>
            <person name="Riley R."/>
            <person name="Haridas S."/>
            <person name="Wolfe K.H."/>
            <person name="Lopes M.R."/>
            <person name="Hittinger C.T."/>
            <person name="Goker M."/>
            <person name="Salamov A."/>
            <person name="Wisecaver J."/>
            <person name="Long T.M."/>
            <person name="Aerts A.L."/>
            <person name="Barry K."/>
            <person name="Choi C."/>
            <person name="Clum A."/>
            <person name="Coughlan A.Y."/>
            <person name="Deshpande S."/>
            <person name="Douglass A.P."/>
            <person name="Hanson S.J."/>
            <person name="Klenk H.-P."/>
            <person name="Labutti K."/>
            <person name="Lapidus A."/>
            <person name="Lindquist E."/>
            <person name="Lipzen A."/>
            <person name="Meier-Kolthoff J.P."/>
            <person name="Ohm R.A."/>
            <person name="Otillar R.P."/>
            <person name="Pangilinan J."/>
            <person name="Peng Y."/>
            <person name="Rokas A."/>
            <person name="Rosa C.A."/>
            <person name="Scheuner C."/>
            <person name="Sibirny A.A."/>
            <person name="Slot J.C."/>
            <person name="Stielow J.B."/>
            <person name="Sun H."/>
            <person name="Kurtzman C.P."/>
            <person name="Blackwell M."/>
            <person name="Grigoriev I.V."/>
            <person name="Jeffries T.W."/>
        </authorList>
    </citation>
    <scope>NUCLEOTIDE SEQUENCE [LARGE SCALE GENOMIC DNA]</scope>
    <source>
        <strain evidence="16">NRRL Y-12698</strain>
    </source>
</reference>
<evidence type="ECO:0000256" key="7">
    <source>
        <dbReference type="ARBA" id="ARBA00022598"/>
    </source>
</evidence>
<dbReference type="InterPro" id="IPR042063">
    <property type="entry name" value="Ubi_acti_E1_SCCH"/>
</dbReference>
<evidence type="ECO:0000256" key="13">
    <source>
        <dbReference type="RuleBase" id="RU000519"/>
    </source>
</evidence>
<dbReference type="EC" id="6.2.1.45" evidence="5"/>
<dbReference type="InterPro" id="IPR018074">
    <property type="entry name" value="UBQ-activ_enz_E1_CS"/>
</dbReference>
<evidence type="ECO:0000259" key="14">
    <source>
        <dbReference type="SMART" id="SM00985"/>
    </source>
</evidence>
<dbReference type="Pfam" id="PF00899">
    <property type="entry name" value="ThiF"/>
    <property type="match status" value="1"/>
</dbReference>
<dbReference type="Pfam" id="PF16190">
    <property type="entry name" value="E1_FCCH"/>
    <property type="match status" value="1"/>
</dbReference>
<dbReference type="FunFam" id="3.40.50.12550:FF:000001">
    <property type="entry name" value="Ubiquitin-activating enzyme E1 1"/>
    <property type="match status" value="1"/>
</dbReference>
<dbReference type="PANTHER" id="PTHR10953">
    <property type="entry name" value="UBIQUITIN-ACTIVATING ENZYME E1"/>
    <property type="match status" value="1"/>
</dbReference>
<keyword evidence="6" id="KW-0963">Cytoplasm</keyword>
<comment type="pathway">
    <text evidence="3">Protein modification; protein ubiquitination.</text>
</comment>
<feature type="domain" description="Ubiquitin-activating enzyme E1 C-terminal" evidence="14">
    <location>
        <begin position="883"/>
        <end position="1009"/>
    </location>
</feature>
<dbReference type="EMBL" id="KV454432">
    <property type="protein sequence ID" value="ODQ79323.1"/>
    <property type="molecule type" value="Genomic_DNA"/>
</dbReference>
<dbReference type="Pfam" id="PF10585">
    <property type="entry name" value="UBA_E1_SCCH"/>
    <property type="match status" value="1"/>
</dbReference>
<sequence length="1013" mass="112292">MEIDKQENKMDEGLYSRQLYVLGKDAMLKMQNSNVLIIGLKGLGMEIAKNVALAGVKSLSLYDPTPVALSDLSSQFFLSPEDVGKPRALTSSVKLSELNQYVPISVISELSELTLATFQVVVATETSLEQQVQINTLTHARNIKFIAADVRGLFAQAFVDLGPDFTVIDSTGEEPVQGIISDIETDGTITMLDDNRHGMESGDYVRFTEVEGMEALNDGTPYKIQNLGPYAFKVELPANAGSYAKGGIFTQVKMPQQVSFQPLLQQLQAPEYVYSDFAKFDRPPQYHVGFQALHAFQTRHSQLPRPHHAEDAAELVRLAKEIAVQVPAILGEAAVNEKLITELAYQARGDIPGMVAVYGGLLAQEVLKACSGKFNPVKQWLYFDSLESLPDAEKYPRSEETCKPTGSRYDNQVAVFGAAYQKAIADVRVFLVGSGAIGCEMLKNWAMMGLGSGEHGKIIVTDMDSIEKSNLNRQFLFRPKDVGKNKSEVAAAAVSQMNPDLAGKIQASLEKVGADTEHIFDDAFWNGIDFVTNALDNVEARTYVDRRCVFYKKALLESGTLGTKGNTQVVIPDVTESYSSSQDPPEKSIPLCTLRSFPNKIDHTIAWAKSLFQGYFADAPENVNLYLTQPDFVESTLKSSGDVKGVLETVSTYLNERPYAFDDCIKWARLQFEEKFNHEIHQLLYNFPKDATTSAGAPFWSGPKRAPEALQFDINNEDHYHFVVAGANLLAFIYGLKGDAMPETYKRVIAEVEATLEPFTPKSGVKIQANDNDPDPNADVSADDDVVRKLAGSLPASASLAGYRLTPVEFEKDDDTNHHIEFIAAASNCRALNYAIETADRQKTKFIAGRIIPAIATTTSLVTGLICLELYKVVAGKTDVEQYKNGFINLALPFFGFSEPIASQKSKYNDKEFDKIWSRFELEGNLTLRQIIDHFEQKEGLEITMLSYDVSLLYASFFPPKKLKDRYDLKITDLIKEVSKKDVEPHVKNIILEVCVDDKEGEDVEVPFVCIKL</sequence>
<dbReference type="InterPro" id="IPR032418">
    <property type="entry name" value="E1_FCCH"/>
</dbReference>
<feature type="active site" description="Glycyl thioester intermediate" evidence="12">
    <location>
        <position position="592"/>
    </location>
</feature>
<comment type="catalytic activity">
    <reaction evidence="1">
        <text>ATP + ubiquitin + [E1 ubiquitin-activating enzyme]-L-cysteine = AMP + diphosphate + S-ubiquitinyl-[E1 ubiquitin-activating enzyme]-L-cysteine.</text>
        <dbReference type="EC" id="6.2.1.45"/>
    </reaction>
</comment>
<comment type="subcellular location">
    <subcellularLocation>
        <location evidence="2">Cytoplasm</location>
    </subcellularLocation>
</comment>
<evidence type="ECO:0000256" key="3">
    <source>
        <dbReference type="ARBA" id="ARBA00004906"/>
    </source>
</evidence>
<organism evidence="15 16">
    <name type="scientific">Babjeviella inositovora NRRL Y-12698</name>
    <dbReference type="NCBI Taxonomy" id="984486"/>
    <lineage>
        <taxon>Eukaryota</taxon>
        <taxon>Fungi</taxon>
        <taxon>Dikarya</taxon>
        <taxon>Ascomycota</taxon>
        <taxon>Saccharomycotina</taxon>
        <taxon>Pichiomycetes</taxon>
        <taxon>Serinales incertae sedis</taxon>
        <taxon>Babjeviella</taxon>
    </lineage>
</organism>
<evidence type="ECO:0000256" key="10">
    <source>
        <dbReference type="ARBA" id="ARBA00022840"/>
    </source>
</evidence>
<accession>A0A1E3QNR0</accession>
<name>A0A1E3QNR0_9ASCO</name>
<evidence type="ECO:0000256" key="9">
    <source>
        <dbReference type="ARBA" id="ARBA00022786"/>
    </source>
</evidence>
<dbReference type="Gene3D" id="3.40.50.12550">
    <property type="entry name" value="Ubiquitin-activating enzyme E1, inactive adenylation domain, subdomain 2"/>
    <property type="match status" value="1"/>
</dbReference>
<dbReference type="SUPFAM" id="SSF69572">
    <property type="entry name" value="Activating enzymes of the ubiquitin-like proteins"/>
    <property type="match status" value="2"/>
</dbReference>
<keyword evidence="9 13" id="KW-0833">Ubl conjugation pathway</keyword>
<dbReference type="GO" id="GO:0006974">
    <property type="term" value="P:DNA damage response"/>
    <property type="evidence" value="ECO:0007669"/>
    <property type="project" value="TreeGrafter"/>
</dbReference>
<dbReference type="PROSITE" id="PS00536">
    <property type="entry name" value="UBIQUITIN_ACTIVAT_1"/>
    <property type="match status" value="1"/>
</dbReference>
<dbReference type="GO" id="GO:0004839">
    <property type="term" value="F:ubiquitin activating enzyme activity"/>
    <property type="evidence" value="ECO:0007669"/>
    <property type="project" value="UniProtKB-EC"/>
</dbReference>
<dbReference type="FunFam" id="2.40.30.180:FF:000001">
    <property type="entry name" value="ubiquitin-like modifier-activating enzyme 1"/>
    <property type="match status" value="1"/>
</dbReference>
<dbReference type="GO" id="GO:0005737">
    <property type="term" value="C:cytoplasm"/>
    <property type="evidence" value="ECO:0007669"/>
    <property type="project" value="UniProtKB-SubCell"/>
</dbReference>
<proteinExistence type="inferred from homology"/>
<dbReference type="InterPro" id="IPR042449">
    <property type="entry name" value="Ub-E1_IAD_1"/>
</dbReference>
<dbReference type="GO" id="GO:0006511">
    <property type="term" value="P:ubiquitin-dependent protein catabolic process"/>
    <property type="evidence" value="ECO:0007669"/>
    <property type="project" value="TreeGrafter"/>
</dbReference>
<dbReference type="Pfam" id="PF09358">
    <property type="entry name" value="E1_UFD"/>
    <property type="match status" value="1"/>
</dbReference>
<dbReference type="InterPro" id="IPR019572">
    <property type="entry name" value="UBA_E1_SCCH"/>
</dbReference>
<dbReference type="InterPro" id="IPR018075">
    <property type="entry name" value="UBQ-activ_enz_E1"/>
</dbReference>
<comment type="similarity">
    <text evidence="4 13">Belongs to the ubiquitin-activating E1 family.</text>
</comment>
<dbReference type="Gene3D" id="3.10.290.60">
    <property type="entry name" value="Ubiquitin-activating enzyme E1, UFD domain"/>
    <property type="match status" value="1"/>
</dbReference>
<dbReference type="InterPro" id="IPR000594">
    <property type="entry name" value="ThiF_NAD_FAD-bd"/>
</dbReference>
<dbReference type="InterPro" id="IPR038252">
    <property type="entry name" value="UBA_E1_C_sf"/>
</dbReference>
<evidence type="ECO:0000256" key="5">
    <source>
        <dbReference type="ARBA" id="ARBA00012990"/>
    </source>
</evidence>
<dbReference type="OrthoDB" id="10252231at2759"/>
<dbReference type="Gene3D" id="3.50.50.80">
    <property type="entry name" value="Ubiquitin-activating enzyme E1, inactive adenylation domain, subdomain 1"/>
    <property type="match status" value="1"/>
</dbReference>
<gene>
    <name evidence="15" type="ORF">BABINDRAFT_62720</name>
</gene>
<dbReference type="InterPro" id="IPR018965">
    <property type="entry name" value="Ub-activating_enz_E1_C"/>
</dbReference>
<dbReference type="Gene3D" id="2.40.30.180">
    <property type="entry name" value="Ubiquitin-activating enzyme E1, FCCH domain"/>
    <property type="match status" value="1"/>
</dbReference>
<dbReference type="UniPathway" id="UPA00143"/>
<dbReference type="InterPro" id="IPR033127">
    <property type="entry name" value="UBQ-activ_enz_E1_Cys_AS"/>
</dbReference>
<evidence type="ECO:0000313" key="15">
    <source>
        <dbReference type="EMBL" id="ODQ79323.1"/>
    </source>
</evidence>